<keyword evidence="5" id="KW-1185">Reference proteome</keyword>
<dbReference type="PANTHER" id="PTHR13504">
    <property type="entry name" value="FIDO DOMAIN-CONTAINING PROTEIN DDB_G0283145"/>
    <property type="match status" value="1"/>
</dbReference>
<dbReference type="Gene3D" id="1.10.3290.10">
    <property type="entry name" value="Fido-like domain"/>
    <property type="match status" value="1"/>
</dbReference>
<dbReference type="PANTHER" id="PTHR13504:SF33">
    <property type="entry name" value="FIC FAMILY PROTEIN"/>
    <property type="match status" value="1"/>
</dbReference>
<dbReference type="InterPro" id="IPR003812">
    <property type="entry name" value="Fido"/>
</dbReference>
<dbReference type="AlphaFoldDB" id="A0A1T4K8Q5"/>
<dbReference type="RefSeq" id="WP_078932966.1">
    <property type="nucleotide sequence ID" value="NZ_FUWG01000007.1"/>
</dbReference>
<reference evidence="4 5" key="1">
    <citation type="submission" date="2017-02" db="EMBL/GenBank/DDBJ databases">
        <authorList>
            <person name="Peterson S.W."/>
        </authorList>
    </citation>
    <scope>NUCLEOTIDE SEQUENCE [LARGE SCALE GENOMIC DNA]</scope>
    <source>
        <strain evidence="4 5">ATCC BAA-908</strain>
    </source>
</reference>
<gene>
    <name evidence="4" type="ORF">SAMN02745149_01041</name>
</gene>
<dbReference type="PROSITE" id="PS51459">
    <property type="entry name" value="FIDO"/>
    <property type="match status" value="1"/>
</dbReference>
<keyword evidence="2" id="KW-0067">ATP-binding</keyword>
<dbReference type="GO" id="GO:0005524">
    <property type="term" value="F:ATP binding"/>
    <property type="evidence" value="ECO:0007669"/>
    <property type="project" value="UniProtKB-KW"/>
</dbReference>
<evidence type="ECO:0000256" key="2">
    <source>
        <dbReference type="PIRSR" id="PIRSR640198-2"/>
    </source>
</evidence>
<evidence type="ECO:0000313" key="5">
    <source>
        <dbReference type="Proteomes" id="UP000190423"/>
    </source>
</evidence>
<accession>A0A1T4K8Q5</accession>
<dbReference type="STRING" id="261392.SAMN02745149_01041"/>
<evidence type="ECO:0000256" key="1">
    <source>
        <dbReference type="PIRSR" id="PIRSR640198-1"/>
    </source>
</evidence>
<feature type="active site" evidence="1">
    <location>
        <position position="201"/>
    </location>
</feature>
<feature type="domain" description="Fido" evidence="3">
    <location>
        <begin position="113"/>
        <end position="266"/>
    </location>
</feature>
<feature type="binding site" evidence="2">
    <location>
        <begin position="243"/>
        <end position="244"/>
    </location>
    <ligand>
        <name>ATP</name>
        <dbReference type="ChEBI" id="CHEBI:30616"/>
    </ligand>
</feature>
<dbReference type="InterPro" id="IPR025230">
    <property type="entry name" value="DUF4172"/>
</dbReference>
<dbReference type="Proteomes" id="UP000190423">
    <property type="component" value="Unassembled WGS sequence"/>
</dbReference>
<protein>
    <submittedName>
        <fullName evidence="4">Fic family protein</fullName>
    </submittedName>
</protein>
<dbReference type="OrthoDB" id="9813719at2"/>
<dbReference type="Pfam" id="PF13776">
    <property type="entry name" value="DUF4172"/>
    <property type="match status" value="1"/>
</dbReference>
<dbReference type="EMBL" id="FUWG01000007">
    <property type="protein sequence ID" value="SJZ38789.1"/>
    <property type="molecule type" value="Genomic_DNA"/>
</dbReference>
<dbReference type="GeneID" id="78316343"/>
<sequence length="363" mass="41804">MYIWEQKDWPHFTFDSDKISVVSEECHILQGKLLSKMECLGFAEKEDKVLSTITADIIKSSEIEGLILNKEQVRSSVARRLGIERAGLVYADRNIDAVVEMMLDATQNYEKPLTEERLFGWHACLFPTGYSGMYKIDVGKYRTNEMQVVSGGIGKEKIHYEAPSAKQVPLEMQKFLEWFNAWPGDSLVKSSIAHLWFVTIHPFDDGNGRITRAISDMLLCRSDKTNLRFYSMSSQIEKQKKSYYEILENTQKGNLDITEWILWFLNCLLNAIKESYAEAESVLKKYSFLHQIEDISLNERQHRVLNKLLDPEWFGVLNTSKWAKLAKCSTDTALRDITDLIEKGILEKESAGGRSTNYKLKKI</sequence>
<dbReference type="InterPro" id="IPR036388">
    <property type="entry name" value="WH-like_DNA-bd_sf"/>
</dbReference>
<dbReference type="Pfam" id="PF02661">
    <property type="entry name" value="Fic"/>
    <property type="match status" value="1"/>
</dbReference>
<evidence type="ECO:0000313" key="4">
    <source>
        <dbReference type="EMBL" id="SJZ38789.1"/>
    </source>
</evidence>
<name>A0A1T4K8Q5_TREPO</name>
<feature type="binding site" evidence="2">
    <location>
        <begin position="205"/>
        <end position="212"/>
    </location>
    <ligand>
        <name>ATP</name>
        <dbReference type="ChEBI" id="CHEBI:30616"/>
    </ligand>
</feature>
<dbReference type="InterPro" id="IPR040198">
    <property type="entry name" value="Fido_containing"/>
</dbReference>
<keyword evidence="2" id="KW-0547">Nucleotide-binding</keyword>
<organism evidence="4 5">
    <name type="scientific">Treponema porcinum</name>
    <dbReference type="NCBI Taxonomy" id="261392"/>
    <lineage>
        <taxon>Bacteria</taxon>
        <taxon>Pseudomonadati</taxon>
        <taxon>Spirochaetota</taxon>
        <taxon>Spirochaetia</taxon>
        <taxon>Spirochaetales</taxon>
        <taxon>Treponemataceae</taxon>
        <taxon>Treponema</taxon>
    </lineage>
</organism>
<evidence type="ECO:0000259" key="3">
    <source>
        <dbReference type="PROSITE" id="PS51459"/>
    </source>
</evidence>
<dbReference type="Gene3D" id="1.10.10.10">
    <property type="entry name" value="Winged helix-like DNA-binding domain superfamily/Winged helix DNA-binding domain"/>
    <property type="match status" value="1"/>
</dbReference>
<proteinExistence type="predicted"/>
<dbReference type="SUPFAM" id="SSF140931">
    <property type="entry name" value="Fic-like"/>
    <property type="match status" value="1"/>
</dbReference>
<dbReference type="InterPro" id="IPR036597">
    <property type="entry name" value="Fido-like_dom_sf"/>
</dbReference>